<dbReference type="EMBL" id="MJIH01000001">
    <property type="protein sequence ID" value="OLR64910.1"/>
    <property type="molecule type" value="Genomic_DNA"/>
</dbReference>
<accession>A0A1U7LZR1</accession>
<keyword evidence="2" id="KW-1185">Reference proteome</keyword>
<evidence type="ECO:0000313" key="2">
    <source>
        <dbReference type="Proteomes" id="UP000187166"/>
    </source>
</evidence>
<dbReference type="Gene3D" id="3.40.50.720">
    <property type="entry name" value="NAD(P)-binding Rossmann-like Domain"/>
    <property type="match status" value="1"/>
</dbReference>
<name>A0A1U7LZR1_9FIRM</name>
<dbReference type="SUPFAM" id="SSF51735">
    <property type="entry name" value="NAD(P)-binding Rossmann-fold domains"/>
    <property type="match status" value="1"/>
</dbReference>
<dbReference type="AlphaFoldDB" id="A0A1U7LZR1"/>
<evidence type="ECO:0000313" key="1">
    <source>
        <dbReference type="EMBL" id="OLR64910.1"/>
    </source>
</evidence>
<gene>
    <name evidence="1" type="ORF">BIV18_04945</name>
</gene>
<organism evidence="1 2">
    <name type="scientific">Peptoniphilus porci</name>
    <dbReference type="NCBI Taxonomy" id="2652280"/>
    <lineage>
        <taxon>Bacteria</taxon>
        <taxon>Bacillati</taxon>
        <taxon>Bacillota</taxon>
        <taxon>Tissierellia</taxon>
        <taxon>Tissierellales</taxon>
        <taxon>Peptoniphilaceae</taxon>
        <taxon>Peptoniphilus</taxon>
    </lineage>
</organism>
<protein>
    <recommendedName>
        <fullName evidence="3">Homoserine dehydrogenase</fullName>
    </recommendedName>
</protein>
<dbReference type="STRING" id="1465756.BIV18_04945"/>
<reference evidence="1 2" key="1">
    <citation type="journal article" date="2016" name="Appl. Environ. Microbiol.">
        <title>Function and Phylogeny of Bacterial Butyryl Coenzyme A:Acetate Transferases and Their Diversity in the Proximal Colon of Swine.</title>
        <authorList>
            <person name="Trachsel J."/>
            <person name="Bayles D.O."/>
            <person name="Looft T."/>
            <person name="Levine U.Y."/>
            <person name="Allen H.K."/>
        </authorList>
    </citation>
    <scope>NUCLEOTIDE SEQUENCE [LARGE SCALE GENOMIC DNA]</scope>
    <source>
        <strain evidence="1 2">35-6-1</strain>
    </source>
</reference>
<sequence length="88" mass="9938">MRIGIIGYGNVGKAFVKLLKIKNKYLETLGINPILTYVLDSKGGIYNSNGIDFDNVIISESLKSNELYDKKINFDFLMSNKDIDVLME</sequence>
<dbReference type="Proteomes" id="UP000187166">
    <property type="component" value="Unassembled WGS sequence"/>
</dbReference>
<dbReference type="InterPro" id="IPR036291">
    <property type="entry name" value="NAD(P)-bd_dom_sf"/>
</dbReference>
<proteinExistence type="predicted"/>
<comment type="caution">
    <text evidence="1">The sequence shown here is derived from an EMBL/GenBank/DDBJ whole genome shotgun (WGS) entry which is preliminary data.</text>
</comment>
<evidence type="ECO:0008006" key="3">
    <source>
        <dbReference type="Google" id="ProtNLM"/>
    </source>
</evidence>